<accession>A0A395ISF9</accession>
<dbReference type="Proteomes" id="UP000249056">
    <property type="component" value="Unassembled WGS sequence"/>
</dbReference>
<sequence>MSFMIPYYMDHEHQLTLPDSQMTLPLSHPEELYTHFVPLDLEDYLHKIPARQQSKDDLLNHRNYEPLLRPNLTASERFSYQWRTAVTLTHECSHAMDKLSEFFRAKRNNALKNWHTRRSGKQEEELQSILEYNATLKERLQAVAVAAYSAAIVPGNQSANVDAAAEIERSMRRINMI</sequence>
<keyword evidence="2" id="KW-1185">Reference proteome</keyword>
<name>A0A395ISF9_9HELO</name>
<evidence type="ECO:0000313" key="1">
    <source>
        <dbReference type="EMBL" id="RAL61289.1"/>
    </source>
</evidence>
<evidence type="ECO:0000313" key="2">
    <source>
        <dbReference type="Proteomes" id="UP000249056"/>
    </source>
</evidence>
<dbReference type="OrthoDB" id="10254945at2759"/>
<protein>
    <submittedName>
        <fullName evidence="1">Uncharacterized protein</fullName>
    </submittedName>
</protein>
<comment type="caution">
    <text evidence="1">The sequence shown here is derived from an EMBL/GenBank/DDBJ whole genome shotgun (WGS) entry which is preliminary data.</text>
</comment>
<reference evidence="1 2" key="1">
    <citation type="submission" date="2018-06" db="EMBL/GenBank/DDBJ databases">
        <title>Genome Sequence of the Brown Rot Fungal Pathogen Monilinia fructigena.</title>
        <authorList>
            <person name="Landi L."/>
            <person name="De Miccolis Angelini R.M."/>
            <person name="Pollastro S."/>
            <person name="Abate D."/>
            <person name="Faretra F."/>
            <person name="Romanazzi G."/>
        </authorList>
    </citation>
    <scope>NUCLEOTIDE SEQUENCE [LARGE SCALE GENOMIC DNA]</scope>
    <source>
        <strain evidence="1 2">Mfrg269</strain>
    </source>
</reference>
<proteinExistence type="predicted"/>
<organism evidence="1 2">
    <name type="scientific">Monilinia fructigena</name>
    <dbReference type="NCBI Taxonomy" id="38457"/>
    <lineage>
        <taxon>Eukaryota</taxon>
        <taxon>Fungi</taxon>
        <taxon>Dikarya</taxon>
        <taxon>Ascomycota</taxon>
        <taxon>Pezizomycotina</taxon>
        <taxon>Leotiomycetes</taxon>
        <taxon>Helotiales</taxon>
        <taxon>Sclerotiniaceae</taxon>
        <taxon>Monilinia</taxon>
    </lineage>
</organism>
<dbReference type="AlphaFoldDB" id="A0A395ISF9"/>
<dbReference type="EMBL" id="QKRW01000033">
    <property type="protein sequence ID" value="RAL61289.1"/>
    <property type="molecule type" value="Genomic_DNA"/>
</dbReference>
<gene>
    <name evidence="1" type="ORF">DID88_010368</name>
</gene>